<feature type="transmembrane region" description="Helical" evidence="6">
    <location>
        <begin position="20"/>
        <end position="37"/>
    </location>
</feature>
<dbReference type="PANTHER" id="PTHR11266:SF8">
    <property type="entry name" value="MPV17-LIKE PROTEIN 2"/>
    <property type="match status" value="1"/>
</dbReference>
<sequence>MRLFGRVQKFVDRLFSKHLLVTNTTLGIFFLGAGDVIQQNVEKRFYHEKEYEKKRTGNMMLSGSVFGFAGHYWYRFLDTRFPGTSKKQVGKKIFLEMLIGPPIVFGFFMANGYLEGKSPKTSFEEFKKNFVVVCAADWLVYAPLQALNFFYVPVQFRFLYVCGLCLAYDVFLSYILHKEDNEKLALKKTE</sequence>
<proteinExistence type="inferred from homology"/>
<evidence type="ECO:0000256" key="6">
    <source>
        <dbReference type="RuleBase" id="RU363053"/>
    </source>
</evidence>
<dbReference type="PANTHER" id="PTHR11266">
    <property type="entry name" value="PEROXISOMAL MEMBRANE PROTEIN 2, PXMP2 MPV17"/>
    <property type="match status" value="1"/>
</dbReference>
<dbReference type="Pfam" id="PF04117">
    <property type="entry name" value="Mpv17_PMP22"/>
    <property type="match status" value="1"/>
</dbReference>
<keyword evidence="4 6" id="KW-1133">Transmembrane helix</keyword>
<feature type="transmembrane region" description="Helical" evidence="6">
    <location>
        <begin position="57"/>
        <end position="74"/>
    </location>
</feature>
<dbReference type="GO" id="GO:0005739">
    <property type="term" value="C:mitochondrion"/>
    <property type="evidence" value="ECO:0007669"/>
    <property type="project" value="TreeGrafter"/>
</dbReference>
<accession>A0AAV6V8C4</accession>
<evidence type="ECO:0000256" key="4">
    <source>
        <dbReference type="ARBA" id="ARBA00022989"/>
    </source>
</evidence>
<keyword evidence="3 6" id="KW-0812">Transmembrane</keyword>
<comment type="caution">
    <text evidence="7">The sequence shown here is derived from an EMBL/GenBank/DDBJ whole genome shotgun (WGS) entry which is preliminary data.</text>
</comment>
<dbReference type="EMBL" id="JAFNEN010000143">
    <property type="protein sequence ID" value="KAG8192204.1"/>
    <property type="molecule type" value="Genomic_DNA"/>
</dbReference>
<evidence type="ECO:0000256" key="2">
    <source>
        <dbReference type="ARBA" id="ARBA00006824"/>
    </source>
</evidence>
<comment type="subcellular location">
    <subcellularLocation>
        <location evidence="1">Membrane</location>
        <topology evidence="1">Multi-pass membrane protein</topology>
    </subcellularLocation>
</comment>
<feature type="transmembrane region" description="Helical" evidence="6">
    <location>
        <begin position="94"/>
        <end position="114"/>
    </location>
</feature>
<keyword evidence="5 6" id="KW-0472">Membrane</keyword>
<keyword evidence="8" id="KW-1185">Reference proteome</keyword>
<dbReference type="GO" id="GO:0061668">
    <property type="term" value="P:mitochondrial ribosome assembly"/>
    <property type="evidence" value="ECO:0007669"/>
    <property type="project" value="TreeGrafter"/>
</dbReference>
<evidence type="ECO:0000256" key="5">
    <source>
        <dbReference type="ARBA" id="ARBA00023136"/>
    </source>
</evidence>
<feature type="transmembrane region" description="Helical" evidence="6">
    <location>
        <begin position="130"/>
        <end position="152"/>
    </location>
</feature>
<evidence type="ECO:0000256" key="1">
    <source>
        <dbReference type="ARBA" id="ARBA00004141"/>
    </source>
</evidence>
<evidence type="ECO:0000313" key="7">
    <source>
        <dbReference type="EMBL" id="KAG8192204.1"/>
    </source>
</evidence>
<dbReference type="AlphaFoldDB" id="A0AAV6V8C4"/>
<name>A0AAV6V8C4_9ARAC</name>
<dbReference type="InterPro" id="IPR007248">
    <property type="entry name" value="Mpv17_PMP22"/>
</dbReference>
<protein>
    <recommendedName>
        <fullName evidence="9">Mpv17-like protein 2</fullName>
    </recommendedName>
</protein>
<evidence type="ECO:0008006" key="9">
    <source>
        <dbReference type="Google" id="ProtNLM"/>
    </source>
</evidence>
<comment type="similarity">
    <text evidence="2 6">Belongs to the peroxisomal membrane protein PXMP2/4 family.</text>
</comment>
<dbReference type="Proteomes" id="UP000827092">
    <property type="component" value="Unassembled WGS sequence"/>
</dbReference>
<feature type="transmembrane region" description="Helical" evidence="6">
    <location>
        <begin position="158"/>
        <end position="177"/>
    </location>
</feature>
<evidence type="ECO:0000256" key="3">
    <source>
        <dbReference type="ARBA" id="ARBA00022692"/>
    </source>
</evidence>
<gene>
    <name evidence="7" type="ORF">JTE90_009965</name>
</gene>
<dbReference type="GO" id="GO:0016020">
    <property type="term" value="C:membrane"/>
    <property type="evidence" value="ECO:0007669"/>
    <property type="project" value="UniProtKB-SubCell"/>
</dbReference>
<organism evidence="7 8">
    <name type="scientific">Oedothorax gibbosus</name>
    <dbReference type="NCBI Taxonomy" id="931172"/>
    <lineage>
        <taxon>Eukaryota</taxon>
        <taxon>Metazoa</taxon>
        <taxon>Ecdysozoa</taxon>
        <taxon>Arthropoda</taxon>
        <taxon>Chelicerata</taxon>
        <taxon>Arachnida</taxon>
        <taxon>Araneae</taxon>
        <taxon>Araneomorphae</taxon>
        <taxon>Entelegynae</taxon>
        <taxon>Araneoidea</taxon>
        <taxon>Linyphiidae</taxon>
        <taxon>Erigoninae</taxon>
        <taxon>Oedothorax</taxon>
    </lineage>
</organism>
<evidence type="ECO:0000313" key="8">
    <source>
        <dbReference type="Proteomes" id="UP000827092"/>
    </source>
</evidence>
<reference evidence="7 8" key="1">
    <citation type="journal article" date="2022" name="Nat. Ecol. Evol.">
        <title>A masculinizing supergene underlies an exaggerated male reproductive morph in a spider.</title>
        <authorList>
            <person name="Hendrickx F."/>
            <person name="De Corte Z."/>
            <person name="Sonet G."/>
            <person name="Van Belleghem S.M."/>
            <person name="Kostlbacher S."/>
            <person name="Vangestel C."/>
        </authorList>
    </citation>
    <scope>NUCLEOTIDE SEQUENCE [LARGE SCALE GENOMIC DNA]</scope>
    <source>
        <strain evidence="7">W744_W776</strain>
    </source>
</reference>